<keyword evidence="3" id="KW-0862">Zinc</keyword>
<dbReference type="SUPFAM" id="SSF56672">
    <property type="entry name" value="DNA/RNA polymerases"/>
    <property type="match status" value="1"/>
</dbReference>
<evidence type="ECO:0000256" key="4">
    <source>
        <dbReference type="PROSITE-ProRule" id="PRU00146"/>
    </source>
</evidence>
<dbReference type="InterPro" id="IPR013083">
    <property type="entry name" value="Znf_RING/FYVE/PHD"/>
</dbReference>
<dbReference type="SMART" id="SM00249">
    <property type="entry name" value="PHD"/>
    <property type="match status" value="1"/>
</dbReference>
<dbReference type="InterPro" id="IPR019787">
    <property type="entry name" value="Znf_PHD-finger"/>
</dbReference>
<dbReference type="AlphaFoldDB" id="A0A8S1EDP8"/>
<evidence type="ECO:0008006" key="9">
    <source>
        <dbReference type="Google" id="ProtNLM"/>
    </source>
</evidence>
<dbReference type="PANTHER" id="PTHR33395">
    <property type="entry name" value="TRANSCRIPTASE, PUTATIVE-RELATED-RELATED"/>
    <property type="match status" value="1"/>
</dbReference>
<dbReference type="Pfam" id="PF00078">
    <property type="entry name" value="RVT_1"/>
    <property type="match status" value="1"/>
</dbReference>
<dbReference type="PROSITE" id="PS50878">
    <property type="entry name" value="RT_POL"/>
    <property type="match status" value="1"/>
</dbReference>
<dbReference type="InterPro" id="IPR019786">
    <property type="entry name" value="Zinc_finger_PHD-type_CS"/>
</dbReference>
<dbReference type="PANTHER" id="PTHR33395:SF22">
    <property type="entry name" value="REVERSE TRANSCRIPTASE DOMAIN-CONTAINING PROTEIN"/>
    <property type="match status" value="1"/>
</dbReference>
<dbReference type="InterPro" id="IPR036691">
    <property type="entry name" value="Endo/exonu/phosph_ase_sf"/>
</dbReference>
<dbReference type="PROSITE" id="PS01359">
    <property type="entry name" value="ZF_PHD_1"/>
    <property type="match status" value="1"/>
</dbReference>
<dbReference type="EMBL" id="CADEPI010000775">
    <property type="protein sequence ID" value="CAB3388411.1"/>
    <property type="molecule type" value="Genomic_DNA"/>
</dbReference>
<keyword evidence="2 4" id="KW-0863">Zinc-finger</keyword>
<dbReference type="SUPFAM" id="SSF56219">
    <property type="entry name" value="DNase I-like"/>
    <property type="match status" value="1"/>
</dbReference>
<feature type="domain" description="Reverse transcriptase" evidence="6">
    <location>
        <begin position="574"/>
        <end position="824"/>
    </location>
</feature>
<dbReference type="GO" id="GO:0071897">
    <property type="term" value="P:DNA biosynthetic process"/>
    <property type="evidence" value="ECO:0007669"/>
    <property type="project" value="UniProtKB-ARBA"/>
</dbReference>
<evidence type="ECO:0000259" key="6">
    <source>
        <dbReference type="PROSITE" id="PS50878"/>
    </source>
</evidence>
<keyword evidence="1" id="KW-0479">Metal-binding</keyword>
<gene>
    <name evidence="7" type="ORF">CLODIP_2_CD13883</name>
</gene>
<dbReference type="CDD" id="cd15489">
    <property type="entry name" value="PHD_SF"/>
    <property type="match status" value="1"/>
</dbReference>
<reference evidence="7 8" key="1">
    <citation type="submission" date="2020-04" db="EMBL/GenBank/DDBJ databases">
        <authorList>
            <person name="Alioto T."/>
            <person name="Alioto T."/>
            <person name="Gomez Garrido J."/>
        </authorList>
    </citation>
    <scope>NUCLEOTIDE SEQUENCE [LARGE SCALE GENOMIC DNA]</scope>
</reference>
<dbReference type="Gene3D" id="3.60.10.10">
    <property type="entry name" value="Endonuclease/exonuclease/phosphatase"/>
    <property type="match status" value="1"/>
</dbReference>
<evidence type="ECO:0000259" key="5">
    <source>
        <dbReference type="PROSITE" id="PS50016"/>
    </source>
</evidence>
<organism evidence="7 8">
    <name type="scientific">Cloeon dipterum</name>
    <dbReference type="NCBI Taxonomy" id="197152"/>
    <lineage>
        <taxon>Eukaryota</taxon>
        <taxon>Metazoa</taxon>
        <taxon>Ecdysozoa</taxon>
        <taxon>Arthropoda</taxon>
        <taxon>Hexapoda</taxon>
        <taxon>Insecta</taxon>
        <taxon>Pterygota</taxon>
        <taxon>Palaeoptera</taxon>
        <taxon>Ephemeroptera</taxon>
        <taxon>Pisciforma</taxon>
        <taxon>Baetidae</taxon>
        <taxon>Cloeon</taxon>
    </lineage>
</organism>
<proteinExistence type="predicted"/>
<comment type="caution">
    <text evidence="7">The sequence shown here is derived from an EMBL/GenBank/DDBJ whole genome shotgun (WGS) entry which is preliminary data.</text>
</comment>
<evidence type="ECO:0000256" key="3">
    <source>
        <dbReference type="ARBA" id="ARBA00022833"/>
    </source>
</evidence>
<dbReference type="Proteomes" id="UP000494165">
    <property type="component" value="Unassembled WGS sequence"/>
</dbReference>
<dbReference type="InterPro" id="IPR005135">
    <property type="entry name" value="Endo/exonuclease/phosphatase"/>
</dbReference>
<evidence type="ECO:0000256" key="1">
    <source>
        <dbReference type="ARBA" id="ARBA00022723"/>
    </source>
</evidence>
<feature type="domain" description="PHD-type" evidence="5">
    <location>
        <begin position="6"/>
        <end position="65"/>
    </location>
</feature>
<evidence type="ECO:0000313" key="8">
    <source>
        <dbReference type="Proteomes" id="UP000494165"/>
    </source>
</evidence>
<dbReference type="GO" id="GO:0003824">
    <property type="term" value="F:catalytic activity"/>
    <property type="evidence" value="ECO:0007669"/>
    <property type="project" value="InterPro"/>
</dbReference>
<evidence type="ECO:0000256" key="2">
    <source>
        <dbReference type="ARBA" id="ARBA00022771"/>
    </source>
</evidence>
<dbReference type="InterPro" id="IPR043502">
    <property type="entry name" value="DNA/RNA_pol_sf"/>
</dbReference>
<dbReference type="InterPro" id="IPR001965">
    <property type="entry name" value="Znf_PHD"/>
</dbReference>
<dbReference type="GO" id="GO:0008270">
    <property type="term" value="F:zinc ion binding"/>
    <property type="evidence" value="ECO:0007669"/>
    <property type="project" value="UniProtKB-KW"/>
</dbReference>
<dbReference type="CDD" id="cd01650">
    <property type="entry name" value="RT_nLTR_like"/>
    <property type="match status" value="1"/>
</dbReference>
<sequence>MPEMPPSVCIFCDKAGRKNAVFIVCTECARHYHRTCLLKHTKINGKELNGYRKDKNFLCWSCTLPSFNDSFWSVSEPPSRPLRASSVRQQINNDAVKILCFNARSLKNRKTTADTFALLESHSADICGINETWLAPEIKSYEFIPREYVVLRKDRLGGRRAAGGVLLAVRPHLQPRRLQQLEGEAEIVWASVRAGQLRLLVGSAYRRPNADAEYNTALLRSLERVSREQHNFDGILLMGDLNLDIKWNVEPPVAGAQPAEAFMDVFADLSLVQLIKTPTRTTNNSAKIIDLLLCDVPALVENSRVVPGTSDHDALVASLSVKATRPISAPKQVPNFQRANWQILNEVLERQLRSVLGVSEVSKAWEIWKEIIFSCIERTVPKMRIGGRRKNRHPWMTNPLKMLIRIRDHLFSEWKSENENPEEKRQVYLSARRAAQAAIRAARDKWLWHLGLGKVQSKELWRYINSKSRVPFEATSFEIDGATVTSAEIIAEEFSRVFQTNFSNAHSYPYLRREARQATGTTRQLCGLQVSPASVQFLLERMKMTAPGSDGITAPFLKNCAEALSSSLCHIFRRSLSTGEIPADWKSAIVTPIHKDGPKEDVRNYRPISNTSLVGKVLERIVRDELSNFLEAKNVIPANQHGFRARRSCTTLLTGLLDTWLATLDEKSGAHVHAILLDFSKAFDRVPFARLLSKLQHYGVSGDVLRWVECFLTGRTQTVKFGGVCSAPTEVLSGVVQGSVLGPLLFNVYVADLPKDICSGFVQYADDTTLHRVVATPEDADALQEDLDRIFIWSENNAMQLNQRKSLVMDISRARAPLFFEYTVGGVALEYVDRQRLLGVHINSDLRWDVHTDTVRAKAARVLGFVTRNLRGCTQKVKRVAYLSLVKPILTYGLPAWHPTTQRNTIKLERVQKRALHFIHGRRLPPPKETNIMPLSTHLQYTDLNFFKKCQGGAIDFDARARIVEGWRLRGDTNNRHARLQPPPVRSVFGQRAFSFRVVSPWNNLPPELKDCTVTDFPSLCKKHLWQTYQ</sequence>
<dbReference type="PROSITE" id="PS50016">
    <property type="entry name" value="ZF_PHD_2"/>
    <property type="match status" value="1"/>
</dbReference>
<dbReference type="Gene3D" id="3.30.40.10">
    <property type="entry name" value="Zinc/RING finger domain, C3HC4 (zinc finger)"/>
    <property type="match status" value="1"/>
</dbReference>
<dbReference type="OrthoDB" id="426210at2759"/>
<keyword evidence="8" id="KW-1185">Reference proteome</keyword>
<dbReference type="InterPro" id="IPR000477">
    <property type="entry name" value="RT_dom"/>
</dbReference>
<name>A0A8S1EDP8_9INSE</name>
<evidence type="ECO:0000313" key="7">
    <source>
        <dbReference type="EMBL" id="CAB3388411.1"/>
    </source>
</evidence>
<dbReference type="Pfam" id="PF14529">
    <property type="entry name" value="Exo_endo_phos_2"/>
    <property type="match status" value="1"/>
</dbReference>
<accession>A0A8S1EDP8</accession>
<protein>
    <recommendedName>
        <fullName evidence="9">Reverse transcriptase domain-containing protein</fullName>
    </recommendedName>
</protein>